<dbReference type="InterPro" id="IPR012677">
    <property type="entry name" value="Nucleotide-bd_a/b_plait_sf"/>
</dbReference>
<accession>K3WTZ2</accession>
<dbReference type="InterPro" id="IPR041337">
    <property type="entry name" value="hnRNP_Q_AcD"/>
</dbReference>
<name>K3WTZ2_GLOUD</name>
<dbReference type="PROSITE" id="PS50102">
    <property type="entry name" value="RRM"/>
    <property type="match status" value="1"/>
</dbReference>
<feature type="compositionally biased region" description="Low complexity" evidence="3">
    <location>
        <begin position="79"/>
        <end position="94"/>
    </location>
</feature>
<dbReference type="Pfam" id="PF18360">
    <property type="entry name" value="hnRNP_Q_AcD"/>
    <property type="match status" value="1"/>
</dbReference>
<keyword evidence="6" id="KW-1185">Reference proteome</keyword>
<feature type="domain" description="RRM" evidence="4">
    <location>
        <begin position="164"/>
        <end position="240"/>
    </location>
</feature>
<dbReference type="PANTHER" id="PTHR23236">
    <property type="entry name" value="EUKARYOTIC TRANSLATION INITIATION FACTOR 4B/4H"/>
    <property type="match status" value="1"/>
</dbReference>
<dbReference type="InterPro" id="IPR035979">
    <property type="entry name" value="RBD_domain_sf"/>
</dbReference>
<dbReference type="eggNOG" id="KOG0118">
    <property type="taxonomic scope" value="Eukaryota"/>
</dbReference>
<sequence length="340" mass="38397">MTTEDAKPMNAKERRKLQREQERLEAEADATAAKKANGKQDEAPDVTTSAPVDTTQLNAKQRRQLAREAERIAKEKADAAAVLAPAASKEDSAAAITAPVAAEKLNAKQRRLLARKLAQPEGEVTEKQPPKKNTGDESKKRKRSSKAKEGAEEDPNKKVKSIHLTLFIGQLPYNATEQKIREHFREAGEIEVRMLTDKRTKKFKGTAFIEVKDSKALGAALSRHHTLMNGRRINVEMTASGGGNKSEQRRTKIDLLRKKQSNVQVEKTKALIQKHIDSPEYKITKDDVDERMIDFLSWFDYETAKKALEEYNRCVGDRVQNRKAFFMGILKRFRETDGVE</sequence>
<feature type="compositionally biased region" description="Basic and acidic residues" evidence="3">
    <location>
        <begin position="146"/>
        <end position="157"/>
    </location>
</feature>
<reference evidence="5" key="3">
    <citation type="submission" date="2015-02" db="UniProtKB">
        <authorList>
            <consortium name="EnsemblProtists"/>
        </authorList>
    </citation>
    <scope>IDENTIFICATION</scope>
    <source>
        <strain evidence="5">DAOM BR144</strain>
    </source>
</reference>
<feature type="compositionally biased region" description="Polar residues" evidence="3">
    <location>
        <begin position="46"/>
        <end position="59"/>
    </location>
</feature>
<dbReference type="EnsemblProtists" id="PYU1_T008438">
    <property type="protein sequence ID" value="PYU1_T008438"/>
    <property type="gene ID" value="PYU1_G008422"/>
</dbReference>
<dbReference type="HOGENOM" id="CLU_077276_0_0_1"/>
<keyword evidence="1 2" id="KW-0694">RNA-binding</keyword>
<evidence type="ECO:0000313" key="6">
    <source>
        <dbReference type="Proteomes" id="UP000019132"/>
    </source>
</evidence>
<dbReference type="SUPFAM" id="SSF54928">
    <property type="entry name" value="RNA-binding domain, RBD"/>
    <property type="match status" value="1"/>
</dbReference>
<dbReference type="STRING" id="431595.K3WTZ2"/>
<dbReference type="Pfam" id="PF00076">
    <property type="entry name" value="RRM_1"/>
    <property type="match status" value="1"/>
</dbReference>
<dbReference type="PANTHER" id="PTHR23236:SF11">
    <property type="entry name" value="EUKARYOTIC TRANSLATION INITIATION FACTOR 4H"/>
    <property type="match status" value="1"/>
</dbReference>
<dbReference type="Proteomes" id="UP000019132">
    <property type="component" value="Unassembled WGS sequence"/>
</dbReference>
<dbReference type="AlphaFoldDB" id="K3WTZ2"/>
<feature type="compositionally biased region" description="Basic and acidic residues" evidence="3">
    <location>
        <begin position="1"/>
        <end position="26"/>
    </location>
</feature>
<dbReference type="CDD" id="cd12400">
    <property type="entry name" value="RRM_Nop6"/>
    <property type="match status" value="1"/>
</dbReference>
<feature type="compositionally biased region" description="Basic and acidic residues" evidence="3">
    <location>
        <begin position="65"/>
        <end position="78"/>
    </location>
</feature>
<evidence type="ECO:0000256" key="1">
    <source>
        <dbReference type="ARBA" id="ARBA00022884"/>
    </source>
</evidence>
<feature type="region of interest" description="Disordered" evidence="3">
    <location>
        <begin position="1"/>
        <end position="94"/>
    </location>
</feature>
<protein>
    <recommendedName>
        <fullName evidence="4">RRM domain-containing protein</fullName>
    </recommendedName>
</protein>
<dbReference type="SMART" id="SM00360">
    <property type="entry name" value="RRM"/>
    <property type="match status" value="1"/>
</dbReference>
<evidence type="ECO:0000259" key="4">
    <source>
        <dbReference type="PROSITE" id="PS50102"/>
    </source>
</evidence>
<dbReference type="InterPro" id="IPR000504">
    <property type="entry name" value="RRM_dom"/>
</dbReference>
<evidence type="ECO:0000256" key="3">
    <source>
        <dbReference type="SAM" id="MobiDB-lite"/>
    </source>
</evidence>
<organism evidence="5 6">
    <name type="scientific">Globisporangium ultimum (strain ATCC 200006 / CBS 805.95 / DAOM BR144)</name>
    <name type="common">Pythium ultimum</name>
    <dbReference type="NCBI Taxonomy" id="431595"/>
    <lineage>
        <taxon>Eukaryota</taxon>
        <taxon>Sar</taxon>
        <taxon>Stramenopiles</taxon>
        <taxon>Oomycota</taxon>
        <taxon>Peronosporomycetes</taxon>
        <taxon>Pythiales</taxon>
        <taxon>Pythiaceae</taxon>
        <taxon>Globisporangium</taxon>
    </lineage>
</organism>
<proteinExistence type="predicted"/>
<dbReference type="InterPro" id="IPR034228">
    <property type="entry name" value="Nop6_RRM"/>
</dbReference>
<feature type="region of interest" description="Disordered" evidence="3">
    <location>
        <begin position="116"/>
        <end position="158"/>
    </location>
</feature>
<feature type="compositionally biased region" description="Basic and acidic residues" evidence="3">
    <location>
        <begin position="124"/>
        <end position="139"/>
    </location>
</feature>
<dbReference type="EMBL" id="GL376613">
    <property type="status" value="NOT_ANNOTATED_CDS"/>
    <property type="molecule type" value="Genomic_DNA"/>
</dbReference>
<dbReference type="GO" id="GO:0003723">
    <property type="term" value="F:RNA binding"/>
    <property type="evidence" value="ECO:0007669"/>
    <property type="project" value="UniProtKB-UniRule"/>
</dbReference>
<evidence type="ECO:0000313" key="5">
    <source>
        <dbReference type="EnsemblProtists" id="PYU1_T008438"/>
    </source>
</evidence>
<reference evidence="6" key="1">
    <citation type="journal article" date="2010" name="Genome Biol.">
        <title>Genome sequence of the necrotrophic plant pathogen Pythium ultimum reveals original pathogenicity mechanisms and effector repertoire.</title>
        <authorList>
            <person name="Levesque C.A."/>
            <person name="Brouwer H."/>
            <person name="Cano L."/>
            <person name="Hamilton J.P."/>
            <person name="Holt C."/>
            <person name="Huitema E."/>
            <person name="Raffaele S."/>
            <person name="Robideau G.P."/>
            <person name="Thines M."/>
            <person name="Win J."/>
            <person name="Zerillo M.M."/>
            <person name="Beakes G.W."/>
            <person name="Boore J.L."/>
            <person name="Busam D."/>
            <person name="Dumas B."/>
            <person name="Ferriera S."/>
            <person name="Fuerstenberg S.I."/>
            <person name="Gachon C.M."/>
            <person name="Gaulin E."/>
            <person name="Govers F."/>
            <person name="Grenville-Briggs L."/>
            <person name="Horner N."/>
            <person name="Hostetler J."/>
            <person name="Jiang R.H."/>
            <person name="Johnson J."/>
            <person name="Krajaejun T."/>
            <person name="Lin H."/>
            <person name="Meijer H.J."/>
            <person name="Moore B."/>
            <person name="Morris P."/>
            <person name="Phuntmart V."/>
            <person name="Puiu D."/>
            <person name="Shetty J."/>
            <person name="Stajich J.E."/>
            <person name="Tripathy S."/>
            <person name="Wawra S."/>
            <person name="van West P."/>
            <person name="Whitty B.R."/>
            <person name="Coutinho P.M."/>
            <person name="Henrissat B."/>
            <person name="Martin F."/>
            <person name="Thomas P.D."/>
            <person name="Tyler B.M."/>
            <person name="De Vries R.P."/>
            <person name="Kamoun S."/>
            <person name="Yandell M."/>
            <person name="Tisserat N."/>
            <person name="Buell C.R."/>
        </authorList>
    </citation>
    <scope>NUCLEOTIDE SEQUENCE</scope>
    <source>
        <strain evidence="6">DAOM:BR144</strain>
    </source>
</reference>
<dbReference type="VEuPathDB" id="FungiDB:PYU1_G008422"/>
<evidence type="ECO:0000256" key="2">
    <source>
        <dbReference type="PROSITE-ProRule" id="PRU00176"/>
    </source>
</evidence>
<reference evidence="6" key="2">
    <citation type="submission" date="2010-04" db="EMBL/GenBank/DDBJ databases">
        <authorList>
            <person name="Buell R."/>
            <person name="Hamilton J."/>
            <person name="Hostetler J."/>
        </authorList>
    </citation>
    <scope>NUCLEOTIDE SEQUENCE [LARGE SCALE GENOMIC DNA]</scope>
    <source>
        <strain evidence="6">DAOM:BR144</strain>
    </source>
</reference>
<dbReference type="CDD" id="cd21039">
    <property type="entry name" value="NURR"/>
    <property type="match status" value="1"/>
</dbReference>
<dbReference type="Gene3D" id="3.30.70.330">
    <property type="match status" value="1"/>
</dbReference>
<dbReference type="InParanoid" id="K3WTZ2"/>
<dbReference type="OMA" id="MSDAKMN"/>